<evidence type="ECO:0000256" key="1">
    <source>
        <dbReference type="ARBA" id="ARBA00022722"/>
    </source>
</evidence>
<dbReference type="EMBL" id="JBHSRD010000003">
    <property type="protein sequence ID" value="MFC6007014.1"/>
    <property type="molecule type" value="Genomic_DNA"/>
</dbReference>
<evidence type="ECO:0000313" key="8">
    <source>
        <dbReference type="EMBL" id="MFC6007014.1"/>
    </source>
</evidence>
<dbReference type="SUPFAM" id="SSF52980">
    <property type="entry name" value="Restriction endonuclease-like"/>
    <property type="match status" value="1"/>
</dbReference>
<dbReference type="InterPro" id="IPR004603">
    <property type="entry name" value="DNA_mismatch_endonuc_vsr"/>
</dbReference>
<reference evidence="9" key="1">
    <citation type="journal article" date="2019" name="Int. J. Syst. Evol. Microbiol.">
        <title>The Global Catalogue of Microorganisms (GCM) 10K type strain sequencing project: providing services to taxonomists for standard genome sequencing and annotation.</title>
        <authorList>
            <consortium name="The Broad Institute Genomics Platform"/>
            <consortium name="The Broad Institute Genome Sequencing Center for Infectious Disease"/>
            <person name="Wu L."/>
            <person name="Ma J."/>
        </authorList>
    </citation>
    <scope>NUCLEOTIDE SEQUENCE [LARGE SCALE GENOMIC DNA]</scope>
    <source>
        <strain evidence="9">KACC 14249</strain>
    </source>
</reference>
<name>A0ABW1JDV2_9ACTN</name>
<keyword evidence="3" id="KW-0227">DNA damage</keyword>
<evidence type="ECO:0000256" key="5">
    <source>
        <dbReference type="ARBA" id="ARBA00023204"/>
    </source>
</evidence>
<evidence type="ECO:0000256" key="2">
    <source>
        <dbReference type="ARBA" id="ARBA00022759"/>
    </source>
</evidence>
<keyword evidence="9" id="KW-1185">Reference proteome</keyword>
<comment type="similarity">
    <text evidence="6">Belongs to the Vsr family.</text>
</comment>
<keyword evidence="4" id="KW-0378">Hydrolase</keyword>
<protein>
    <submittedName>
        <fullName evidence="8">Very short patch repair endonuclease</fullName>
    </submittedName>
</protein>
<keyword evidence="1" id="KW-0540">Nuclease</keyword>
<evidence type="ECO:0000256" key="6">
    <source>
        <dbReference type="ARBA" id="ARBA00029466"/>
    </source>
</evidence>
<evidence type="ECO:0000256" key="7">
    <source>
        <dbReference type="SAM" id="MobiDB-lite"/>
    </source>
</evidence>
<sequence length="137" mass="16003">MTASWALNPGRRRNMQANTRRDTKPELRLRSELYRRGLRFRVCHRPLASARYTADVVFTRARVAVFVDGCYWHGCPEHYKEPRTNTGYWAPKIARNRERDALVDGLLLLEGWTVIRVWEHEPVEDIADRVEAAVRAA</sequence>
<comment type="caution">
    <text evidence="8">The sequence shown here is derived from an EMBL/GenBank/DDBJ whole genome shotgun (WGS) entry which is preliminary data.</text>
</comment>
<keyword evidence="2 8" id="KW-0255">Endonuclease</keyword>
<dbReference type="GO" id="GO:0004519">
    <property type="term" value="F:endonuclease activity"/>
    <property type="evidence" value="ECO:0007669"/>
    <property type="project" value="UniProtKB-KW"/>
</dbReference>
<evidence type="ECO:0000256" key="3">
    <source>
        <dbReference type="ARBA" id="ARBA00022763"/>
    </source>
</evidence>
<accession>A0ABW1JDV2</accession>
<dbReference type="InterPro" id="IPR011335">
    <property type="entry name" value="Restrct_endonuc-II-like"/>
</dbReference>
<dbReference type="Gene3D" id="3.40.960.10">
    <property type="entry name" value="VSR Endonuclease"/>
    <property type="match status" value="1"/>
</dbReference>
<keyword evidence="5" id="KW-0234">DNA repair</keyword>
<organism evidence="8 9">
    <name type="scientific">Angustibacter luteus</name>
    <dbReference type="NCBI Taxonomy" id="658456"/>
    <lineage>
        <taxon>Bacteria</taxon>
        <taxon>Bacillati</taxon>
        <taxon>Actinomycetota</taxon>
        <taxon>Actinomycetes</taxon>
        <taxon>Kineosporiales</taxon>
        <taxon>Kineosporiaceae</taxon>
    </lineage>
</organism>
<dbReference type="Pfam" id="PF03852">
    <property type="entry name" value="Vsr"/>
    <property type="match status" value="1"/>
</dbReference>
<dbReference type="CDD" id="cd00221">
    <property type="entry name" value="Vsr"/>
    <property type="match status" value="1"/>
</dbReference>
<evidence type="ECO:0000313" key="9">
    <source>
        <dbReference type="Proteomes" id="UP001596189"/>
    </source>
</evidence>
<dbReference type="NCBIfam" id="TIGR00632">
    <property type="entry name" value="vsr"/>
    <property type="match status" value="1"/>
</dbReference>
<evidence type="ECO:0000256" key="4">
    <source>
        <dbReference type="ARBA" id="ARBA00022801"/>
    </source>
</evidence>
<proteinExistence type="inferred from homology"/>
<gene>
    <name evidence="8" type="ORF">ACFQDO_07710</name>
</gene>
<dbReference type="Proteomes" id="UP001596189">
    <property type="component" value="Unassembled WGS sequence"/>
</dbReference>
<dbReference type="RefSeq" id="WP_345718476.1">
    <property type="nucleotide sequence ID" value="NZ_BAABFP010000008.1"/>
</dbReference>
<feature type="region of interest" description="Disordered" evidence="7">
    <location>
        <begin position="1"/>
        <end position="22"/>
    </location>
</feature>